<dbReference type="PROSITE" id="PS00893">
    <property type="entry name" value="NUDIX_BOX"/>
    <property type="match status" value="1"/>
</dbReference>
<dbReference type="Gene3D" id="3.90.79.10">
    <property type="entry name" value="Nucleoside Triphosphate Pyrophosphohydrolase"/>
    <property type="match status" value="1"/>
</dbReference>
<accession>A0A838L1F5</accession>
<evidence type="ECO:0000256" key="2">
    <source>
        <dbReference type="ARBA" id="ARBA00022801"/>
    </source>
</evidence>
<dbReference type="GO" id="GO:0016787">
    <property type="term" value="F:hydrolase activity"/>
    <property type="evidence" value="ECO:0007669"/>
    <property type="project" value="UniProtKB-KW"/>
</dbReference>
<comment type="cofactor">
    <cofactor evidence="1">
        <name>Mg(2+)</name>
        <dbReference type="ChEBI" id="CHEBI:18420"/>
    </cofactor>
</comment>
<dbReference type="AlphaFoldDB" id="A0A838L1F5"/>
<evidence type="ECO:0000313" key="4">
    <source>
        <dbReference type="EMBL" id="MBA2933191.1"/>
    </source>
</evidence>
<evidence type="ECO:0000313" key="5">
    <source>
        <dbReference type="Proteomes" id="UP000570166"/>
    </source>
</evidence>
<dbReference type="Pfam" id="PF00293">
    <property type="entry name" value="NUDIX"/>
    <property type="match status" value="1"/>
</dbReference>
<dbReference type="PANTHER" id="PTHR43046:SF14">
    <property type="entry name" value="MUTT_NUDIX FAMILY PROTEIN"/>
    <property type="match status" value="1"/>
</dbReference>
<evidence type="ECO:0000259" key="3">
    <source>
        <dbReference type="PROSITE" id="PS51462"/>
    </source>
</evidence>
<protein>
    <submittedName>
        <fullName evidence="4">NUDIX domain-containing protein</fullName>
    </submittedName>
</protein>
<sequence>MARTHRLIARAARLWWAIRRPRTLGVRALVLDGEERVALVKHTYLPNWYLPGGGVKRRERFADALARELREEIGLTEFRLDRMLGIYRNGSEGKDDHVVIYVVRIRTATADIRPADALEIEAAGWFALDRLPEDISPASLRRIEEYRRGETGAGDW</sequence>
<dbReference type="SUPFAM" id="SSF55811">
    <property type="entry name" value="Nudix"/>
    <property type="match status" value="1"/>
</dbReference>
<comment type="caution">
    <text evidence="4">The sequence shown here is derived from an EMBL/GenBank/DDBJ whole genome shotgun (WGS) entry which is preliminary data.</text>
</comment>
<keyword evidence="2" id="KW-0378">Hydrolase</keyword>
<dbReference type="InterPro" id="IPR000086">
    <property type="entry name" value="NUDIX_hydrolase_dom"/>
</dbReference>
<feature type="domain" description="Nudix hydrolase" evidence="3">
    <location>
        <begin position="21"/>
        <end position="148"/>
    </location>
</feature>
<keyword evidence="5" id="KW-1185">Reference proteome</keyword>
<reference evidence="4 5" key="1">
    <citation type="submission" date="2020-07" db="EMBL/GenBank/DDBJ databases">
        <authorList>
            <person name="Sun Q."/>
        </authorList>
    </citation>
    <scope>NUCLEOTIDE SEQUENCE [LARGE SCALE GENOMIC DNA]</scope>
    <source>
        <strain evidence="4 5">CGMCC 1.13654</strain>
    </source>
</reference>
<name>A0A838L1F5_9SPHN</name>
<evidence type="ECO:0000256" key="1">
    <source>
        <dbReference type="ARBA" id="ARBA00001946"/>
    </source>
</evidence>
<organism evidence="4 5">
    <name type="scientific">Sphingomonas chungangi</name>
    <dbReference type="NCBI Taxonomy" id="2683589"/>
    <lineage>
        <taxon>Bacteria</taxon>
        <taxon>Pseudomonadati</taxon>
        <taxon>Pseudomonadota</taxon>
        <taxon>Alphaproteobacteria</taxon>
        <taxon>Sphingomonadales</taxon>
        <taxon>Sphingomonadaceae</taxon>
        <taxon>Sphingomonas</taxon>
    </lineage>
</organism>
<dbReference type="Proteomes" id="UP000570166">
    <property type="component" value="Unassembled WGS sequence"/>
</dbReference>
<dbReference type="InterPro" id="IPR020084">
    <property type="entry name" value="NUDIX_hydrolase_CS"/>
</dbReference>
<dbReference type="RefSeq" id="WP_160366341.1">
    <property type="nucleotide sequence ID" value="NZ_JACEIB010000002.1"/>
</dbReference>
<proteinExistence type="predicted"/>
<dbReference type="EMBL" id="JACEIB010000002">
    <property type="protein sequence ID" value="MBA2933191.1"/>
    <property type="molecule type" value="Genomic_DNA"/>
</dbReference>
<dbReference type="PROSITE" id="PS51462">
    <property type="entry name" value="NUDIX"/>
    <property type="match status" value="1"/>
</dbReference>
<dbReference type="PANTHER" id="PTHR43046">
    <property type="entry name" value="GDP-MANNOSE MANNOSYL HYDROLASE"/>
    <property type="match status" value="1"/>
</dbReference>
<dbReference type="InterPro" id="IPR015797">
    <property type="entry name" value="NUDIX_hydrolase-like_dom_sf"/>
</dbReference>
<gene>
    <name evidence="4" type="ORF">HZF05_03680</name>
</gene>